<feature type="domain" description="Exonuclease VII large subunit C-terminal" evidence="6">
    <location>
        <begin position="193"/>
        <end position="507"/>
    </location>
</feature>
<keyword evidence="1" id="KW-0963">Cytoplasm</keyword>
<dbReference type="EC" id="3.1.11.6" evidence="5"/>
<dbReference type="NCBIfam" id="TIGR00237">
    <property type="entry name" value="xseA"/>
    <property type="match status" value="1"/>
</dbReference>
<dbReference type="Pfam" id="PF02601">
    <property type="entry name" value="Exonuc_VII_L"/>
    <property type="match status" value="1"/>
</dbReference>
<gene>
    <name evidence="8" type="primary">xseA</name>
    <name evidence="8" type="ORF">MBO_02375</name>
</gene>
<dbReference type="GO" id="GO:0006308">
    <property type="term" value="P:DNA catabolic process"/>
    <property type="evidence" value="ECO:0007669"/>
    <property type="project" value="UniProtKB-UniRule"/>
</dbReference>
<dbReference type="Pfam" id="PF13742">
    <property type="entry name" value="tRNA_anti_2"/>
    <property type="match status" value="1"/>
</dbReference>
<evidence type="ECO:0000256" key="3">
    <source>
        <dbReference type="ARBA" id="ARBA00022801"/>
    </source>
</evidence>
<comment type="caution">
    <text evidence="8">The sequence shown here is derived from an EMBL/GenBank/DDBJ whole genome shotgun (WGS) entry which is preliminary data.</text>
</comment>
<comment type="similarity">
    <text evidence="5">Belongs to the XseA family.</text>
</comment>
<sequence length="513" mass="57352">MILIILIIMNQQAKRIADLVENLYEPTQDVDKLHAKIAAELSDLQTQNDTQAQLQGVHLALSDYLEAVKMVISDTFDHEVWIRAEIRSMSSKGGHHYFELAEENDDRQIIASCRATLWRYRASSVLSKFHQSTGHALEAGASVLIKASASFHAQYGFSINISDIDPNYTLGELAAAYNAMLKRLHDEGLTQLNKALSAPFDIRHVVVIAPENAAGLGDFRAEADRLAAAGACQFHYHHATFQGNRAPNEIRIAITHGMRQFIDTHQHLPDLLVVIRGGGAVGDLAYLNDYELAALIAEQPVPVWVGIGHERDKVLTDEVAHTRFDTPSKVIGAIERQLMSITQDAKIAMQKIQTLSQRQLMHAKNNSANSMQSIQSSATKLVFLAKKDSHHEMNRTKLITNHRLDKQKTQTNTLYQAVQVNATKQINHAKTHTSALLDSHRNIEDKLNHLKNHCRHLQSLIMIQHPARTLNKGYALIHQEGRIVSSSTKIDTNQDLQVEFHDGKISATPHSFK</sequence>
<keyword evidence="9" id="KW-1185">Reference proteome</keyword>
<keyword evidence="4 5" id="KW-0269">Exonuclease</keyword>
<evidence type="ECO:0000256" key="2">
    <source>
        <dbReference type="ARBA" id="ARBA00022722"/>
    </source>
</evidence>
<name>A0A066UP53_9GAMM</name>
<dbReference type="AlphaFoldDB" id="A0A066UP53"/>
<dbReference type="CDD" id="cd04489">
    <property type="entry name" value="ExoVII_LU_OBF"/>
    <property type="match status" value="1"/>
</dbReference>
<feature type="domain" description="OB-fold nucleic acid binding" evidence="7">
    <location>
        <begin position="61"/>
        <end position="164"/>
    </location>
</feature>
<comment type="subcellular location">
    <subcellularLocation>
        <location evidence="5">Cytoplasm</location>
    </subcellularLocation>
</comment>
<dbReference type="GO" id="GO:0005737">
    <property type="term" value="C:cytoplasm"/>
    <property type="evidence" value="ECO:0007669"/>
    <property type="project" value="UniProtKB-SubCell"/>
</dbReference>
<dbReference type="InterPro" id="IPR020579">
    <property type="entry name" value="Exonuc_VII_lsu_C"/>
</dbReference>
<reference evidence="8 9" key="1">
    <citation type="journal article" date="2014" name="Genome Announc.">
        <title>Draft Genome Sequence of Moraxella bovoculi Strain 237T (ATCC BAA-1259T) Isolated from a Calf with Infectious Bovine Keratoconjunctivitis.</title>
        <authorList>
            <person name="Calcutt M.J."/>
            <person name="Foecking M.F."/>
            <person name="Martin N.T."/>
            <person name="Mhlanga-Mutangadura T."/>
            <person name="Reilly T.J."/>
        </authorList>
    </citation>
    <scope>NUCLEOTIDE SEQUENCE [LARGE SCALE GENOMIC DNA]</scope>
    <source>
        <strain evidence="8 9">237</strain>
    </source>
</reference>
<dbReference type="PANTHER" id="PTHR30008:SF0">
    <property type="entry name" value="EXODEOXYRIBONUCLEASE 7 LARGE SUBUNIT"/>
    <property type="match status" value="1"/>
</dbReference>
<dbReference type="InterPro" id="IPR003753">
    <property type="entry name" value="Exonuc_VII_L"/>
</dbReference>
<comment type="catalytic activity">
    <reaction evidence="5">
        <text>Exonucleolytic cleavage in either 5'- to 3'- or 3'- to 5'-direction to yield nucleoside 5'-phosphates.</text>
        <dbReference type="EC" id="3.1.11.6"/>
    </reaction>
</comment>
<protein>
    <recommendedName>
        <fullName evidence="5">Exodeoxyribonuclease 7 large subunit</fullName>
        <ecNumber evidence="5">3.1.11.6</ecNumber>
    </recommendedName>
</protein>
<dbReference type="GO" id="GO:0008855">
    <property type="term" value="F:exodeoxyribonuclease VII activity"/>
    <property type="evidence" value="ECO:0007669"/>
    <property type="project" value="UniProtKB-UniRule"/>
</dbReference>
<dbReference type="GO" id="GO:0003676">
    <property type="term" value="F:nucleic acid binding"/>
    <property type="evidence" value="ECO:0007669"/>
    <property type="project" value="InterPro"/>
</dbReference>
<organism evidence="8 9">
    <name type="scientific">Moraxella bovoculi 237</name>
    <dbReference type="NCBI Taxonomy" id="743974"/>
    <lineage>
        <taxon>Bacteria</taxon>
        <taxon>Pseudomonadati</taxon>
        <taxon>Pseudomonadota</taxon>
        <taxon>Gammaproteobacteria</taxon>
        <taxon>Moraxellales</taxon>
        <taxon>Moraxellaceae</taxon>
        <taxon>Moraxella</taxon>
    </lineage>
</organism>
<evidence type="ECO:0000313" key="8">
    <source>
        <dbReference type="EMBL" id="KDN25998.1"/>
    </source>
</evidence>
<evidence type="ECO:0000313" key="9">
    <source>
        <dbReference type="Proteomes" id="UP000035860"/>
    </source>
</evidence>
<evidence type="ECO:0000259" key="7">
    <source>
        <dbReference type="Pfam" id="PF13742"/>
    </source>
</evidence>
<keyword evidence="2 5" id="KW-0540">Nuclease</keyword>
<proteinExistence type="inferred from homology"/>
<evidence type="ECO:0000256" key="1">
    <source>
        <dbReference type="ARBA" id="ARBA00022490"/>
    </source>
</evidence>
<dbReference type="eggNOG" id="COG1570">
    <property type="taxonomic scope" value="Bacteria"/>
</dbReference>
<dbReference type="InterPro" id="IPR025824">
    <property type="entry name" value="OB-fold_nuc-bd_dom"/>
</dbReference>
<evidence type="ECO:0000259" key="6">
    <source>
        <dbReference type="Pfam" id="PF02601"/>
    </source>
</evidence>
<dbReference type="Proteomes" id="UP000035860">
    <property type="component" value="Unassembled WGS sequence"/>
</dbReference>
<accession>A0A066UP53</accession>
<evidence type="ECO:0000256" key="4">
    <source>
        <dbReference type="ARBA" id="ARBA00022839"/>
    </source>
</evidence>
<dbReference type="PANTHER" id="PTHR30008">
    <property type="entry name" value="EXODEOXYRIBONUCLEASE 7 LARGE SUBUNIT"/>
    <property type="match status" value="1"/>
</dbReference>
<keyword evidence="3 5" id="KW-0378">Hydrolase</keyword>
<dbReference type="EMBL" id="AOMT01000005">
    <property type="protein sequence ID" value="KDN25998.1"/>
    <property type="molecule type" value="Genomic_DNA"/>
</dbReference>
<dbReference type="GO" id="GO:0009318">
    <property type="term" value="C:exodeoxyribonuclease VII complex"/>
    <property type="evidence" value="ECO:0007669"/>
    <property type="project" value="UniProtKB-UniRule"/>
</dbReference>
<evidence type="ECO:0000256" key="5">
    <source>
        <dbReference type="RuleBase" id="RU004355"/>
    </source>
</evidence>